<organism evidence="5 6">
    <name type="scientific">Mycena venus</name>
    <dbReference type="NCBI Taxonomy" id="2733690"/>
    <lineage>
        <taxon>Eukaryota</taxon>
        <taxon>Fungi</taxon>
        <taxon>Dikarya</taxon>
        <taxon>Basidiomycota</taxon>
        <taxon>Agaricomycotina</taxon>
        <taxon>Agaricomycetes</taxon>
        <taxon>Agaricomycetidae</taxon>
        <taxon>Agaricales</taxon>
        <taxon>Marasmiineae</taxon>
        <taxon>Mycenaceae</taxon>
        <taxon>Mycena</taxon>
    </lineage>
</organism>
<accession>A0A8H6Z2K4</accession>
<protein>
    <submittedName>
        <fullName evidence="5">Metallo-beta-lactamase superfamily protein</fullName>
    </submittedName>
</protein>
<dbReference type="GO" id="GO:0016787">
    <property type="term" value="F:hydrolase activity"/>
    <property type="evidence" value="ECO:0007669"/>
    <property type="project" value="UniProtKB-KW"/>
</dbReference>
<evidence type="ECO:0000256" key="2">
    <source>
        <dbReference type="ARBA" id="ARBA00022723"/>
    </source>
</evidence>
<evidence type="ECO:0000256" key="4">
    <source>
        <dbReference type="ARBA" id="ARBA00022833"/>
    </source>
</evidence>
<gene>
    <name evidence="5" type="ORF">MVEN_00298800</name>
</gene>
<reference evidence="5" key="1">
    <citation type="submission" date="2020-05" db="EMBL/GenBank/DDBJ databases">
        <title>Mycena genomes resolve the evolution of fungal bioluminescence.</title>
        <authorList>
            <person name="Tsai I.J."/>
        </authorList>
    </citation>
    <scope>NUCLEOTIDE SEQUENCE</scope>
    <source>
        <strain evidence="5">CCC161011</strain>
    </source>
</reference>
<evidence type="ECO:0000313" key="5">
    <source>
        <dbReference type="EMBL" id="KAF7369677.1"/>
    </source>
</evidence>
<evidence type="ECO:0000313" key="6">
    <source>
        <dbReference type="Proteomes" id="UP000620124"/>
    </source>
</evidence>
<dbReference type="GO" id="GO:0046872">
    <property type="term" value="F:metal ion binding"/>
    <property type="evidence" value="ECO:0007669"/>
    <property type="project" value="UniProtKB-KW"/>
</dbReference>
<keyword evidence="3" id="KW-0378">Hydrolase</keyword>
<dbReference type="OrthoDB" id="10250730at2759"/>
<sequence length="356" mass="38915">MSFHDLAIPASLSTVSVTVFNVVDEPNTVIVPASVFLSPVLPGRENLGFPVFAFLIENTSTKQRVMFDLGPRKDLENTAPVIAEAVKAGVVSMPVSRDIGEQLQDVGVDLQSISAHAHFATPISTTSFPPSIDLVFGQDMATDTSDPKTQLHDSDMAGRKLVPLSFANSELELGGFKSHDFFGDGSLYLLDVPGHLDGHICALARVTPTSFVFLAGDACFHPGLLRPTPELHQHFPYPSELLAATRRSISATHFPPPDLAGEFDLATRTTPLLDIAETGYFEDPPLARKAIQKIRAFDINPDVFVVLGHDESFMSVINPLPATLDEWKTKGWKERLIWAFLDETNPAFRFNVKVVP</sequence>
<evidence type="ECO:0000256" key="3">
    <source>
        <dbReference type="ARBA" id="ARBA00022801"/>
    </source>
</evidence>
<proteinExistence type="inferred from homology"/>
<comment type="caution">
    <text evidence="5">The sequence shown here is derived from an EMBL/GenBank/DDBJ whole genome shotgun (WGS) entry which is preliminary data.</text>
</comment>
<dbReference type="SUPFAM" id="SSF56281">
    <property type="entry name" value="Metallo-hydrolase/oxidoreductase"/>
    <property type="match status" value="1"/>
</dbReference>
<dbReference type="Proteomes" id="UP000620124">
    <property type="component" value="Unassembled WGS sequence"/>
</dbReference>
<dbReference type="AlphaFoldDB" id="A0A8H6Z2K4"/>
<dbReference type="PANTHER" id="PTHR42978:SF5">
    <property type="entry name" value="METALLO-BETA-LACTAMASE DOMAIN-CONTAINING PROTEIN"/>
    <property type="match status" value="1"/>
</dbReference>
<dbReference type="CDD" id="cd07730">
    <property type="entry name" value="metallo-hydrolase-like_MBL-fold"/>
    <property type="match status" value="1"/>
</dbReference>
<comment type="similarity">
    <text evidence="1">Belongs to the metallo-beta-lactamase superfamily.</text>
</comment>
<keyword evidence="2" id="KW-0479">Metal-binding</keyword>
<dbReference type="EMBL" id="JACAZI010000002">
    <property type="protein sequence ID" value="KAF7369677.1"/>
    <property type="molecule type" value="Genomic_DNA"/>
</dbReference>
<dbReference type="InterPro" id="IPR036866">
    <property type="entry name" value="RibonucZ/Hydroxyglut_hydro"/>
</dbReference>
<dbReference type="Gene3D" id="3.60.15.10">
    <property type="entry name" value="Ribonuclease Z/Hydroxyacylglutathione hydrolase-like"/>
    <property type="match status" value="1"/>
</dbReference>
<dbReference type="PANTHER" id="PTHR42978">
    <property type="entry name" value="QUORUM-QUENCHING LACTONASE YTNP-RELATED-RELATED"/>
    <property type="match status" value="1"/>
</dbReference>
<name>A0A8H6Z2K4_9AGAR</name>
<dbReference type="InterPro" id="IPR051013">
    <property type="entry name" value="MBL_superfamily_lactonases"/>
</dbReference>
<keyword evidence="6" id="KW-1185">Reference proteome</keyword>
<keyword evidence="4" id="KW-0862">Zinc</keyword>
<evidence type="ECO:0000256" key="1">
    <source>
        <dbReference type="ARBA" id="ARBA00007749"/>
    </source>
</evidence>